<dbReference type="PANTHER" id="PTHR10146">
    <property type="entry name" value="PROLINE SYNTHETASE CO-TRANSCRIBED BACTERIAL HOMOLOG PROTEIN"/>
    <property type="match status" value="1"/>
</dbReference>
<dbReference type="HAMAP" id="MF_02087">
    <property type="entry name" value="PLP_homeostasis"/>
    <property type="match status" value="1"/>
</dbReference>
<feature type="domain" description="Alanine racemase N-terminal" evidence="5">
    <location>
        <begin position="11"/>
        <end position="227"/>
    </location>
</feature>
<gene>
    <name evidence="6" type="ORF">GV64_03445</name>
</gene>
<organism evidence="6 7">
    <name type="scientific">Endozoicomonas elysicola</name>
    <dbReference type="NCBI Taxonomy" id="305900"/>
    <lineage>
        <taxon>Bacteria</taxon>
        <taxon>Pseudomonadati</taxon>
        <taxon>Pseudomonadota</taxon>
        <taxon>Gammaproteobacteria</taxon>
        <taxon>Oceanospirillales</taxon>
        <taxon>Endozoicomonadaceae</taxon>
        <taxon>Endozoicomonas</taxon>
    </lineage>
</organism>
<reference evidence="6 7" key="1">
    <citation type="submission" date="2014-06" db="EMBL/GenBank/DDBJ databases">
        <title>Whole Genome Sequences of Three Symbiotic Endozoicomonas Bacteria.</title>
        <authorList>
            <person name="Neave M.J."/>
            <person name="Apprill A."/>
            <person name="Voolstra C.R."/>
        </authorList>
    </citation>
    <scope>NUCLEOTIDE SEQUENCE [LARGE SCALE GENOMIC DNA]</scope>
    <source>
        <strain evidence="6 7">DSM 22380</strain>
    </source>
</reference>
<proteinExistence type="inferred from homology"/>
<keyword evidence="1 2" id="KW-0663">Pyridoxal phosphate</keyword>
<dbReference type="SUPFAM" id="SSF51419">
    <property type="entry name" value="PLP-binding barrel"/>
    <property type="match status" value="1"/>
</dbReference>
<evidence type="ECO:0000256" key="2">
    <source>
        <dbReference type="HAMAP-Rule" id="MF_02087"/>
    </source>
</evidence>
<dbReference type="eggNOG" id="COG0325">
    <property type="taxonomic scope" value="Bacteria"/>
</dbReference>
<keyword evidence="7" id="KW-1185">Reference proteome</keyword>
<dbReference type="Proteomes" id="UP000027997">
    <property type="component" value="Unassembled WGS sequence"/>
</dbReference>
<dbReference type="RefSeq" id="WP_026258574.1">
    <property type="nucleotide sequence ID" value="NZ_JOJP01000001.1"/>
</dbReference>
<dbReference type="EMBL" id="JOJP01000001">
    <property type="protein sequence ID" value="KEI69922.1"/>
    <property type="molecule type" value="Genomic_DNA"/>
</dbReference>
<dbReference type="Pfam" id="PF01168">
    <property type="entry name" value="Ala_racemase_N"/>
    <property type="match status" value="1"/>
</dbReference>
<evidence type="ECO:0000313" key="7">
    <source>
        <dbReference type="Proteomes" id="UP000027997"/>
    </source>
</evidence>
<name>A0A081K6Z6_9GAMM</name>
<dbReference type="AlphaFoldDB" id="A0A081K6Z6"/>
<evidence type="ECO:0000256" key="3">
    <source>
        <dbReference type="PIRSR" id="PIRSR004848-1"/>
    </source>
</evidence>
<dbReference type="InterPro" id="IPR029066">
    <property type="entry name" value="PLP-binding_barrel"/>
</dbReference>
<feature type="modified residue" description="N6-(pyridoxal phosphate)lysine" evidence="2 3">
    <location>
        <position position="35"/>
    </location>
</feature>
<evidence type="ECO:0000313" key="6">
    <source>
        <dbReference type="EMBL" id="KEI69922.1"/>
    </source>
</evidence>
<sequence length="232" mass="26022">MTLLQNRFQRVYDRIHQAEQACNRDGQVQLLAVSKTKPASMVREAWHLGQKHFGESYLKEALGKINELSDLSDIHWHFIGPIQSNKTRDISNHFDWVHSVDRLKVAQRLNDQRPDELPPLNICLQVNISGEGTKSGIELQALPSLIQSIANLPKLKLRGLMAIPAPETNIEKQCEPFKVLNNTLHALNKEFSLNMDTLSMGMTDDLEAAIQEGSTIVRIGTALFGARSYSNG</sequence>
<protein>
    <recommendedName>
        <fullName evidence="2">Pyridoxal phosphate homeostasis protein</fullName>
        <shortName evidence="2">PLP homeostasis protein</shortName>
    </recommendedName>
</protein>
<dbReference type="Gene3D" id="3.20.20.10">
    <property type="entry name" value="Alanine racemase"/>
    <property type="match status" value="1"/>
</dbReference>
<evidence type="ECO:0000259" key="5">
    <source>
        <dbReference type="Pfam" id="PF01168"/>
    </source>
</evidence>
<dbReference type="PIRSF" id="PIRSF004848">
    <property type="entry name" value="YBL036c_PLPDEIII"/>
    <property type="match status" value="1"/>
</dbReference>
<dbReference type="InterPro" id="IPR011078">
    <property type="entry name" value="PyrdxlP_homeostasis"/>
</dbReference>
<evidence type="ECO:0000256" key="4">
    <source>
        <dbReference type="RuleBase" id="RU004514"/>
    </source>
</evidence>
<dbReference type="CDD" id="cd06824">
    <property type="entry name" value="PLPDE_III_Yggs_like"/>
    <property type="match status" value="1"/>
</dbReference>
<dbReference type="FunFam" id="3.20.20.10:FF:000018">
    <property type="entry name" value="Pyridoxal phosphate homeostasis protein"/>
    <property type="match status" value="1"/>
</dbReference>
<comment type="function">
    <text evidence="2">Pyridoxal 5'-phosphate (PLP)-binding protein, which is involved in PLP homeostasis.</text>
</comment>
<dbReference type="GO" id="GO:0030170">
    <property type="term" value="F:pyridoxal phosphate binding"/>
    <property type="evidence" value="ECO:0007669"/>
    <property type="project" value="UniProtKB-UniRule"/>
</dbReference>
<accession>A0A081K6Z6</accession>
<dbReference type="PANTHER" id="PTHR10146:SF14">
    <property type="entry name" value="PYRIDOXAL PHOSPHATE HOMEOSTASIS PROTEIN"/>
    <property type="match status" value="1"/>
</dbReference>
<dbReference type="NCBIfam" id="TIGR00044">
    <property type="entry name" value="YggS family pyridoxal phosphate-dependent enzyme"/>
    <property type="match status" value="1"/>
</dbReference>
<comment type="similarity">
    <text evidence="2 4">Belongs to the pyridoxal phosphate-binding protein YggS/PROSC family.</text>
</comment>
<dbReference type="PROSITE" id="PS01211">
    <property type="entry name" value="UPF0001"/>
    <property type="match status" value="1"/>
</dbReference>
<dbReference type="STRING" id="305900.GV64_03445"/>
<comment type="cofactor">
    <cofactor evidence="3">
        <name>pyridoxal 5'-phosphate</name>
        <dbReference type="ChEBI" id="CHEBI:597326"/>
    </cofactor>
</comment>
<evidence type="ECO:0000256" key="1">
    <source>
        <dbReference type="ARBA" id="ARBA00022898"/>
    </source>
</evidence>
<dbReference type="InterPro" id="IPR001608">
    <property type="entry name" value="Ala_racemase_N"/>
</dbReference>
<comment type="caution">
    <text evidence="6">The sequence shown here is derived from an EMBL/GenBank/DDBJ whole genome shotgun (WGS) entry which is preliminary data.</text>
</comment>